<evidence type="ECO:0000256" key="1">
    <source>
        <dbReference type="SAM" id="MobiDB-lite"/>
    </source>
</evidence>
<gene>
    <name evidence="2" type="ORF">ARMSODRAFT_625964</name>
</gene>
<evidence type="ECO:0000313" key="3">
    <source>
        <dbReference type="Proteomes" id="UP000218334"/>
    </source>
</evidence>
<feature type="region of interest" description="Disordered" evidence="1">
    <location>
        <begin position="126"/>
        <end position="284"/>
    </location>
</feature>
<feature type="compositionally biased region" description="Polar residues" evidence="1">
    <location>
        <begin position="176"/>
        <end position="189"/>
    </location>
</feature>
<proteinExistence type="predicted"/>
<protein>
    <submittedName>
        <fullName evidence="2">Uncharacterized protein</fullName>
    </submittedName>
</protein>
<sequence>MESVKCSPQVRIDVALRGRRRRRNTTSNELKVRPRYSCIAVQGIPISAAEPAPVSTSKKRPPTGPASPAKRRKVDAPTPVKVEGDASPKAMSQVDFPRTSRKRKVDAQTPVKAVVAEAPVKIISQANLPQTARRRKSDPSTPVKVEEDDSLAKAASQSNSPKTPRKRGPARVNKDTAGTATPASPQTKSPAKRRTTANDVAKGSETVMDDQTTVIDAETEPCSGATATPRKDHTKDLVSSKSPAKRKRRASVDGSPSKKRRSGPVKSEQVESLSLGPASLPPLEFPSGNTPSLWASNKTDLMILTSKLNMVTTIFVDQESAIGIAIQDDGEVELSLIAAQETAVVSLHQSIL</sequence>
<dbReference type="EMBL" id="KZ293420">
    <property type="protein sequence ID" value="PBK73263.1"/>
    <property type="molecule type" value="Genomic_DNA"/>
</dbReference>
<reference evidence="3" key="1">
    <citation type="journal article" date="2017" name="Nat. Ecol. Evol.">
        <title>Genome expansion and lineage-specific genetic innovations in the forest pathogenic fungi Armillaria.</title>
        <authorList>
            <person name="Sipos G."/>
            <person name="Prasanna A.N."/>
            <person name="Walter M.C."/>
            <person name="O'Connor E."/>
            <person name="Balint B."/>
            <person name="Krizsan K."/>
            <person name="Kiss B."/>
            <person name="Hess J."/>
            <person name="Varga T."/>
            <person name="Slot J."/>
            <person name="Riley R."/>
            <person name="Boka B."/>
            <person name="Rigling D."/>
            <person name="Barry K."/>
            <person name="Lee J."/>
            <person name="Mihaltcheva S."/>
            <person name="LaButti K."/>
            <person name="Lipzen A."/>
            <person name="Waldron R."/>
            <person name="Moloney N.M."/>
            <person name="Sperisen C."/>
            <person name="Kredics L."/>
            <person name="Vagvoelgyi C."/>
            <person name="Patrignani A."/>
            <person name="Fitzpatrick D."/>
            <person name="Nagy I."/>
            <person name="Doyle S."/>
            <person name="Anderson J.B."/>
            <person name="Grigoriev I.V."/>
            <person name="Gueldener U."/>
            <person name="Muensterkoetter M."/>
            <person name="Nagy L.G."/>
        </authorList>
    </citation>
    <scope>NUCLEOTIDE SEQUENCE [LARGE SCALE GENOMIC DNA]</scope>
    <source>
        <strain evidence="3">28-4</strain>
    </source>
</reference>
<evidence type="ECO:0000313" key="2">
    <source>
        <dbReference type="EMBL" id="PBK73263.1"/>
    </source>
</evidence>
<organism evidence="2 3">
    <name type="scientific">Armillaria solidipes</name>
    <dbReference type="NCBI Taxonomy" id="1076256"/>
    <lineage>
        <taxon>Eukaryota</taxon>
        <taxon>Fungi</taxon>
        <taxon>Dikarya</taxon>
        <taxon>Basidiomycota</taxon>
        <taxon>Agaricomycotina</taxon>
        <taxon>Agaricomycetes</taxon>
        <taxon>Agaricomycetidae</taxon>
        <taxon>Agaricales</taxon>
        <taxon>Marasmiineae</taxon>
        <taxon>Physalacriaceae</taxon>
        <taxon>Armillaria</taxon>
    </lineage>
</organism>
<name>A0A2H3CAT2_9AGAR</name>
<dbReference type="Proteomes" id="UP000218334">
    <property type="component" value="Unassembled WGS sequence"/>
</dbReference>
<dbReference type="AlphaFoldDB" id="A0A2H3CAT2"/>
<accession>A0A2H3CAT2</accession>
<feature type="region of interest" description="Disordered" evidence="1">
    <location>
        <begin position="50"/>
        <end position="110"/>
    </location>
</feature>
<keyword evidence="3" id="KW-1185">Reference proteome</keyword>
<feature type="compositionally biased region" description="Basic and acidic residues" evidence="1">
    <location>
        <begin position="229"/>
        <end position="238"/>
    </location>
</feature>